<dbReference type="EMBL" id="CP046400">
    <property type="protein sequence ID" value="QGY41073.1"/>
    <property type="molecule type" value="Genomic_DNA"/>
</dbReference>
<dbReference type="AlphaFoldDB" id="A0A6I6JLD5"/>
<feature type="domain" description="N-acetyltransferase" evidence="3">
    <location>
        <begin position="2"/>
        <end position="161"/>
    </location>
</feature>
<sequence>MKSMRDATEQDLPKIVAIYNTTVATRQSTADTEEVSVESKLPWFRNHVPGKRPILVHEEEGEVAAWVSFESFYGRPAYNHTAEISIYIDPAYRRRGLGRRLLDEVMGMAPGLGIKTIVGYIFSHNEPSIRLFRSFGFEEWGRLPDIAEMDGKEYSLSILGKRLIP</sequence>
<keyword evidence="2" id="KW-0012">Acyltransferase</keyword>
<dbReference type="SUPFAM" id="SSF55729">
    <property type="entry name" value="Acyl-CoA N-acyltransferases (Nat)"/>
    <property type="match status" value="1"/>
</dbReference>
<dbReference type="PANTHER" id="PTHR43072:SF23">
    <property type="entry name" value="UPF0039 PROTEIN C11D3.02C"/>
    <property type="match status" value="1"/>
</dbReference>
<dbReference type="Gene3D" id="3.40.630.30">
    <property type="match status" value="1"/>
</dbReference>
<name>A0A6I6JLD5_9BACT</name>
<accession>A0A6I6JLD5</accession>
<dbReference type="InterPro" id="IPR000182">
    <property type="entry name" value="GNAT_dom"/>
</dbReference>
<protein>
    <submittedName>
        <fullName evidence="4">GNAT family N-acetyltransferase</fullName>
    </submittedName>
</protein>
<evidence type="ECO:0000313" key="5">
    <source>
        <dbReference type="Proteomes" id="UP000428328"/>
    </source>
</evidence>
<dbReference type="KEGG" id="psel:GM415_13365"/>
<dbReference type="PANTHER" id="PTHR43072">
    <property type="entry name" value="N-ACETYLTRANSFERASE"/>
    <property type="match status" value="1"/>
</dbReference>
<proteinExistence type="predicted"/>
<dbReference type="Pfam" id="PF00583">
    <property type="entry name" value="Acetyltransf_1"/>
    <property type="match status" value="1"/>
</dbReference>
<dbReference type="PROSITE" id="PS51186">
    <property type="entry name" value="GNAT"/>
    <property type="match status" value="1"/>
</dbReference>
<organism evidence="4 5">
    <name type="scientific">Pseudodesulfovibrio cashew</name>
    <dbReference type="NCBI Taxonomy" id="2678688"/>
    <lineage>
        <taxon>Bacteria</taxon>
        <taxon>Pseudomonadati</taxon>
        <taxon>Thermodesulfobacteriota</taxon>
        <taxon>Desulfovibrionia</taxon>
        <taxon>Desulfovibrionales</taxon>
        <taxon>Desulfovibrionaceae</taxon>
    </lineage>
</organism>
<evidence type="ECO:0000259" key="3">
    <source>
        <dbReference type="PROSITE" id="PS51186"/>
    </source>
</evidence>
<evidence type="ECO:0000256" key="1">
    <source>
        <dbReference type="ARBA" id="ARBA00022679"/>
    </source>
</evidence>
<dbReference type="InterPro" id="IPR016181">
    <property type="entry name" value="Acyl_CoA_acyltransferase"/>
</dbReference>
<dbReference type="GO" id="GO:0016747">
    <property type="term" value="F:acyltransferase activity, transferring groups other than amino-acyl groups"/>
    <property type="evidence" value="ECO:0007669"/>
    <property type="project" value="InterPro"/>
</dbReference>
<gene>
    <name evidence="4" type="ORF">GM415_13365</name>
</gene>
<reference evidence="4 5" key="1">
    <citation type="submission" date="2019-11" db="EMBL/GenBank/DDBJ databases">
        <authorList>
            <person name="Zheng R.K."/>
            <person name="Sun C.M."/>
        </authorList>
    </citation>
    <scope>NUCLEOTIDE SEQUENCE [LARGE SCALE GENOMIC DNA]</scope>
    <source>
        <strain evidence="4 5">SRB007</strain>
    </source>
</reference>
<keyword evidence="1 4" id="KW-0808">Transferase</keyword>
<keyword evidence="5" id="KW-1185">Reference proteome</keyword>
<evidence type="ECO:0000256" key="2">
    <source>
        <dbReference type="ARBA" id="ARBA00023315"/>
    </source>
</evidence>
<dbReference type="Proteomes" id="UP000428328">
    <property type="component" value="Chromosome"/>
</dbReference>
<evidence type="ECO:0000313" key="4">
    <source>
        <dbReference type="EMBL" id="QGY41073.1"/>
    </source>
</evidence>